<accession>A0A1G1V7I4</accession>
<sequence length="249" mass="28131">MSETGGRLRTPPLRILDSFNITKDPVAWLDAVIRDNGPYDFTHSHHDRSIVSGFRGALIANGTKDLKERVSSAAGQILTDWLGKHNLDGKLINSDREYLTALLSIFECVPAETNTSPKLYALLKYEDFRIPTPEARRLRQIVIFALAASNPPNMSREELENFFAEEMKDIGFALASLAGLCRLSPDIGIKHLRNLFKVVRDDDACWRLVVSTFSRLGDDVYQKLLDEINRWDKDEKGQAMAEIGRRAKL</sequence>
<protein>
    <submittedName>
        <fullName evidence="1">Uncharacterized protein</fullName>
    </submittedName>
</protein>
<dbReference type="EMBL" id="MHCA01000040">
    <property type="protein sequence ID" value="OGY11287.1"/>
    <property type="molecule type" value="Genomic_DNA"/>
</dbReference>
<gene>
    <name evidence="1" type="ORF">A3F61_03060</name>
</gene>
<dbReference type="AlphaFoldDB" id="A0A1G1V7I4"/>
<evidence type="ECO:0000313" key="1">
    <source>
        <dbReference type="EMBL" id="OGY11287.1"/>
    </source>
</evidence>
<dbReference type="Proteomes" id="UP000178272">
    <property type="component" value="Unassembled WGS sequence"/>
</dbReference>
<reference evidence="1 2" key="1">
    <citation type="journal article" date="2016" name="Nat. Commun.">
        <title>Thousands of microbial genomes shed light on interconnected biogeochemical processes in an aquifer system.</title>
        <authorList>
            <person name="Anantharaman K."/>
            <person name="Brown C.T."/>
            <person name="Hug L.A."/>
            <person name="Sharon I."/>
            <person name="Castelle C.J."/>
            <person name="Probst A.J."/>
            <person name="Thomas B.C."/>
            <person name="Singh A."/>
            <person name="Wilkins M.J."/>
            <person name="Karaoz U."/>
            <person name="Brodie E.L."/>
            <person name="Williams K.H."/>
            <person name="Hubbard S.S."/>
            <person name="Banfield J.F."/>
        </authorList>
    </citation>
    <scope>NUCLEOTIDE SEQUENCE [LARGE SCALE GENOMIC DNA]</scope>
</reference>
<proteinExistence type="predicted"/>
<organism evidence="1 2">
    <name type="scientific">Candidatus Blackburnbacteria bacterium RIFCSPHIGHO2_12_FULL_41_13b</name>
    <dbReference type="NCBI Taxonomy" id="1797517"/>
    <lineage>
        <taxon>Bacteria</taxon>
        <taxon>Candidatus Blackburniibacteriota</taxon>
    </lineage>
</organism>
<evidence type="ECO:0000313" key="2">
    <source>
        <dbReference type="Proteomes" id="UP000178272"/>
    </source>
</evidence>
<comment type="caution">
    <text evidence="1">The sequence shown here is derived from an EMBL/GenBank/DDBJ whole genome shotgun (WGS) entry which is preliminary data.</text>
</comment>
<name>A0A1G1V7I4_9BACT</name>
<dbReference type="STRING" id="1797517.A3F61_03060"/>